<evidence type="ECO:0000313" key="3">
    <source>
        <dbReference type="Proteomes" id="UP001549691"/>
    </source>
</evidence>
<keyword evidence="3" id="KW-1185">Reference proteome</keyword>
<dbReference type="NCBIfam" id="TIGR00296">
    <property type="entry name" value="TIGR00296 family protein"/>
    <property type="match status" value="1"/>
</dbReference>
<evidence type="ECO:0000259" key="1">
    <source>
        <dbReference type="PROSITE" id="PS51112"/>
    </source>
</evidence>
<organism evidence="2 3">
    <name type="scientific">Uliginosibacterium flavum</name>
    <dbReference type="NCBI Taxonomy" id="1396831"/>
    <lineage>
        <taxon>Bacteria</taxon>
        <taxon>Pseudomonadati</taxon>
        <taxon>Pseudomonadota</taxon>
        <taxon>Betaproteobacteria</taxon>
        <taxon>Rhodocyclales</taxon>
        <taxon>Zoogloeaceae</taxon>
        <taxon>Uliginosibacterium</taxon>
    </lineage>
</organism>
<dbReference type="InterPro" id="IPR023473">
    <property type="entry name" value="AMMECR1"/>
</dbReference>
<accession>A0ABV2TFR3</accession>
<dbReference type="Pfam" id="PF01871">
    <property type="entry name" value="AMMECR1"/>
    <property type="match status" value="1"/>
</dbReference>
<dbReference type="PANTHER" id="PTHR13016:SF0">
    <property type="entry name" value="AMME SYNDROME CANDIDATE GENE 1 PROTEIN"/>
    <property type="match status" value="1"/>
</dbReference>
<dbReference type="PROSITE" id="PS51112">
    <property type="entry name" value="AMMECR1"/>
    <property type="match status" value="1"/>
</dbReference>
<dbReference type="Proteomes" id="UP001549691">
    <property type="component" value="Unassembled WGS sequence"/>
</dbReference>
<dbReference type="SUPFAM" id="SSF143447">
    <property type="entry name" value="AMMECR1-like"/>
    <property type="match status" value="1"/>
</dbReference>
<dbReference type="RefSeq" id="WP_354599210.1">
    <property type="nucleotide sequence ID" value="NZ_JBEWZI010000001.1"/>
</dbReference>
<proteinExistence type="predicted"/>
<dbReference type="PANTHER" id="PTHR13016">
    <property type="entry name" value="AMMECR1 HOMOLOG"/>
    <property type="match status" value="1"/>
</dbReference>
<name>A0ABV2TFR3_9RHOO</name>
<gene>
    <name evidence="2" type="primary">amrA</name>
    <name evidence="2" type="ORF">ABXR19_01025</name>
</gene>
<dbReference type="InterPro" id="IPR027623">
    <property type="entry name" value="AmmeMemoSam_A"/>
</dbReference>
<sequence length="188" mass="20491">MPDRAELAQLPGPLLLAHARAAIAAQLSLPVPSVPDHPALHNPGASFVTLTRQGQLRGCIGHLAPVQTLGADVRENALAAAFRDPRFPPVKAAEWPEIAIEVSVLGPATFTHCPTEEDCLRQIVPFEDGVILISGSRRATFLPQVWEQLPDPQEFIAHLLQKAGLPVALWPSDMQLGRYQVQKFKEEP</sequence>
<dbReference type="InterPro" id="IPR002733">
    <property type="entry name" value="AMMECR1_domain"/>
</dbReference>
<dbReference type="Gene3D" id="3.30.700.20">
    <property type="entry name" value="Hypothetical protein ph0010, domain 1"/>
    <property type="match status" value="1"/>
</dbReference>
<reference evidence="2 3" key="1">
    <citation type="submission" date="2024-07" db="EMBL/GenBank/DDBJ databases">
        <title>Uliginosibacterium flavum JJ3220;KACC:17644.</title>
        <authorList>
            <person name="Kim M.K."/>
        </authorList>
    </citation>
    <scope>NUCLEOTIDE SEQUENCE [LARGE SCALE GENOMIC DNA]</scope>
    <source>
        <strain evidence="2 3">KACC:17644</strain>
    </source>
</reference>
<protein>
    <submittedName>
        <fullName evidence="2">AmmeMemoRadiSam system protein A</fullName>
    </submittedName>
</protein>
<dbReference type="EMBL" id="JBEWZI010000001">
    <property type="protein sequence ID" value="MET7012751.1"/>
    <property type="molecule type" value="Genomic_DNA"/>
</dbReference>
<evidence type="ECO:0000313" key="2">
    <source>
        <dbReference type="EMBL" id="MET7012751.1"/>
    </source>
</evidence>
<dbReference type="InterPro" id="IPR036071">
    <property type="entry name" value="AMMECR1_dom_sf"/>
</dbReference>
<feature type="domain" description="AMMECR1" evidence="1">
    <location>
        <begin position="1"/>
        <end position="188"/>
    </location>
</feature>
<dbReference type="NCBIfam" id="TIGR04335">
    <property type="entry name" value="AmmeMemoSam_A"/>
    <property type="match status" value="1"/>
</dbReference>
<dbReference type="InterPro" id="IPR027485">
    <property type="entry name" value="AMMECR1_N"/>
</dbReference>
<comment type="caution">
    <text evidence="2">The sequence shown here is derived from an EMBL/GenBank/DDBJ whole genome shotgun (WGS) entry which is preliminary data.</text>
</comment>
<dbReference type="Gene3D" id="3.30.1490.150">
    <property type="entry name" value="Hypothetical protein ph0010, domain 2"/>
    <property type="match status" value="1"/>
</dbReference>